<keyword evidence="7 10" id="KW-0443">Lipid metabolism</keyword>
<evidence type="ECO:0000256" key="5">
    <source>
        <dbReference type="ARBA" id="ARBA00022857"/>
    </source>
</evidence>
<dbReference type="Gene3D" id="3.40.50.720">
    <property type="entry name" value="NAD(P)-binding Rossmann-like Domain"/>
    <property type="match status" value="1"/>
</dbReference>
<reference evidence="13 14" key="1">
    <citation type="submission" date="2023-10" db="EMBL/GenBank/DDBJ databases">
        <title>Genomes of two closely related lineages of the louse Polyplax serrata with different host specificities.</title>
        <authorList>
            <person name="Martinu J."/>
            <person name="Tarabai H."/>
            <person name="Stefka J."/>
            <person name="Hypsa V."/>
        </authorList>
    </citation>
    <scope>NUCLEOTIDE SEQUENCE [LARGE SCALE GENOMIC DNA]</scope>
    <source>
        <strain evidence="13">HR10_N</strain>
    </source>
</reference>
<evidence type="ECO:0000256" key="3">
    <source>
        <dbReference type="ARBA" id="ARBA00022516"/>
    </source>
</evidence>
<feature type="transmembrane region" description="Helical" evidence="10">
    <location>
        <begin position="477"/>
        <end position="494"/>
    </location>
</feature>
<dbReference type="CDD" id="cd09071">
    <property type="entry name" value="FAR_C"/>
    <property type="match status" value="1"/>
</dbReference>
<evidence type="ECO:0000256" key="1">
    <source>
        <dbReference type="ARBA" id="ARBA00004141"/>
    </source>
</evidence>
<comment type="catalytic activity">
    <reaction evidence="9 10">
        <text>a long-chain fatty acyl-CoA + 2 NADPH + 2 H(+) = a long-chain primary fatty alcohol + 2 NADP(+) + CoA</text>
        <dbReference type="Rhea" id="RHEA:52716"/>
        <dbReference type="ChEBI" id="CHEBI:15378"/>
        <dbReference type="ChEBI" id="CHEBI:57287"/>
        <dbReference type="ChEBI" id="CHEBI:57783"/>
        <dbReference type="ChEBI" id="CHEBI:58349"/>
        <dbReference type="ChEBI" id="CHEBI:77396"/>
        <dbReference type="ChEBI" id="CHEBI:83139"/>
        <dbReference type="EC" id="1.2.1.84"/>
    </reaction>
</comment>
<keyword evidence="10" id="KW-0560">Oxidoreductase</keyword>
<evidence type="ECO:0000259" key="12">
    <source>
        <dbReference type="Pfam" id="PF07993"/>
    </source>
</evidence>
<evidence type="ECO:0000256" key="8">
    <source>
        <dbReference type="ARBA" id="ARBA00023136"/>
    </source>
</evidence>
<dbReference type="Proteomes" id="UP001372834">
    <property type="component" value="Unassembled WGS sequence"/>
</dbReference>
<dbReference type="FunFam" id="3.40.50.720:FF:000143">
    <property type="entry name" value="Fatty acyl-CoA reductase"/>
    <property type="match status" value="1"/>
</dbReference>
<dbReference type="GO" id="GO:0080019">
    <property type="term" value="F:alcohol-forming very long-chain fatty acyl-CoA reductase activity"/>
    <property type="evidence" value="ECO:0007669"/>
    <property type="project" value="InterPro"/>
</dbReference>
<dbReference type="InterPro" id="IPR033640">
    <property type="entry name" value="FAR_C"/>
</dbReference>
<evidence type="ECO:0000256" key="4">
    <source>
        <dbReference type="ARBA" id="ARBA00022692"/>
    </source>
</evidence>
<comment type="subcellular location">
    <subcellularLocation>
        <location evidence="1">Membrane</location>
        <topology evidence="1">Multi-pass membrane protein</topology>
    </subcellularLocation>
</comment>
<evidence type="ECO:0000256" key="10">
    <source>
        <dbReference type="RuleBase" id="RU363097"/>
    </source>
</evidence>
<organism evidence="13 14">
    <name type="scientific">Polyplax serrata</name>
    <name type="common">Common mouse louse</name>
    <dbReference type="NCBI Taxonomy" id="468196"/>
    <lineage>
        <taxon>Eukaryota</taxon>
        <taxon>Metazoa</taxon>
        <taxon>Ecdysozoa</taxon>
        <taxon>Arthropoda</taxon>
        <taxon>Hexapoda</taxon>
        <taxon>Insecta</taxon>
        <taxon>Pterygota</taxon>
        <taxon>Neoptera</taxon>
        <taxon>Paraneoptera</taxon>
        <taxon>Psocodea</taxon>
        <taxon>Troctomorpha</taxon>
        <taxon>Phthiraptera</taxon>
        <taxon>Anoplura</taxon>
        <taxon>Polyplacidae</taxon>
        <taxon>Polyplax</taxon>
    </lineage>
</organism>
<dbReference type="SUPFAM" id="SSF51735">
    <property type="entry name" value="NAD(P)-binding Rossmann-fold domains"/>
    <property type="match status" value="1"/>
</dbReference>
<proteinExistence type="inferred from homology"/>
<comment type="similarity">
    <text evidence="2 10">Belongs to the fatty acyl-CoA reductase family.</text>
</comment>
<feature type="domain" description="Thioester reductase (TE)" evidence="12">
    <location>
        <begin position="29"/>
        <end position="295"/>
    </location>
</feature>
<keyword evidence="3 10" id="KW-0444">Lipid biosynthesis</keyword>
<dbReference type="EC" id="1.2.1.84" evidence="10"/>
<feature type="transmembrane region" description="Helical" evidence="10">
    <location>
        <begin position="21"/>
        <end position="41"/>
    </location>
</feature>
<evidence type="ECO:0000256" key="2">
    <source>
        <dbReference type="ARBA" id="ARBA00005928"/>
    </source>
</evidence>
<evidence type="ECO:0000313" key="14">
    <source>
        <dbReference type="Proteomes" id="UP001372834"/>
    </source>
</evidence>
<evidence type="ECO:0000256" key="7">
    <source>
        <dbReference type="ARBA" id="ARBA00023098"/>
    </source>
</evidence>
<protein>
    <recommendedName>
        <fullName evidence="10">Fatty acyl-CoA reductase</fullName>
        <ecNumber evidence="10">1.2.1.84</ecNumber>
    </recommendedName>
</protein>
<keyword evidence="4 10" id="KW-0812">Transmembrane</keyword>
<dbReference type="Pfam" id="PF03015">
    <property type="entry name" value="Sterile"/>
    <property type="match status" value="1"/>
</dbReference>
<comment type="caution">
    <text evidence="13">The sequence shown here is derived from an EMBL/GenBank/DDBJ whole genome shotgun (WGS) entry which is preliminary data.</text>
</comment>
<dbReference type="PANTHER" id="PTHR11011">
    <property type="entry name" value="MALE STERILITY PROTEIN 2-RELATED"/>
    <property type="match status" value="1"/>
</dbReference>
<dbReference type="Pfam" id="PF07993">
    <property type="entry name" value="NAD_binding_4"/>
    <property type="match status" value="1"/>
</dbReference>
<comment type="function">
    <text evidence="10">Catalyzes the reduction of fatty acyl-CoA to fatty alcohols.</text>
</comment>
<dbReference type="GO" id="GO:0035336">
    <property type="term" value="P:long-chain fatty-acyl-CoA metabolic process"/>
    <property type="evidence" value="ECO:0007669"/>
    <property type="project" value="TreeGrafter"/>
</dbReference>
<dbReference type="PANTHER" id="PTHR11011:SF116">
    <property type="entry name" value="FATTY ACYL-COA REDUCTASE CG5065-RELATED"/>
    <property type="match status" value="1"/>
</dbReference>
<keyword evidence="6 10" id="KW-1133">Transmembrane helix</keyword>
<accession>A0AAN8SHD7</accession>
<sequence length="518" mass="59142">MEQTSPDGDKMTTSKSQIQRFFAGKSIFITGSTGFLGSVLLEKLLRCCPDIKRVYLLIREKKGVDIQQRFKTLVNTKLFCRLQPEFVREKLVFLNGDMTLPGLGLTESDRNTLKNEVSVVFHSAATTNFGAHLRKAVAINLQGTEKVLQLAHEMKNLQAFVYISTAYCNAVVRGIITEDIYPSWLDSDELVEKMDKMTDAEISEETERLLGGYPTTYSFTKHMCENLVYKKRKSIPVAVVRPSVSTLEEPIPGWVENVQNGGVAFIAGAGKGIFRTVLGDNNKITDFVPCDMVASLSVATAWDVAKQGKGSFKVYHCTSGVENPITLNDYCNLTIEKVRQFPCSEVLWYPGAKCRINTMRNFIFVFLFHLLPGYLIAGWEKLNSKNRPVISYHKKFIRGMKFLYYFTIRSWHFDTKNTRKLQSDLSEEDKILFNFDVTRINWPKYLEKCVLGVRHFYHGDYPETIEKSRNLIKLLRIVHYGLYFGLFLFVFYFLHICGVQFWTALAGAASAFSLIAWL</sequence>
<feature type="domain" description="Fatty acyl-CoA reductase C-terminal" evidence="11">
    <location>
        <begin position="368"/>
        <end position="458"/>
    </location>
</feature>
<dbReference type="GO" id="GO:0005777">
    <property type="term" value="C:peroxisome"/>
    <property type="evidence" value="ECO:0007669"/>
    <property type="project" value="TreeGrafter"/>
</dbReference>
<evidence type="ECO:0000256" key="9">
    <source>
        <dbReference type="ARBA" id="ARBA00052530"/>
    </source>
</evidence>
<dbReference type="GO" id="GO:0102965">
    <property type="term" value="F:alcohol-forming long-chain fatty acyl-CoA reductase activity"/>
    <property type="evidence" value="ECO:0007669"/>
    <property type="project" value="UniProtKB-EC"/>
</dbReference>
<evidence type="ECO:0000313" key="13">
    <source>
        <dbReference type="EMBL" id="KAK6644947.1"/>
    </source>
</evidence>
<dbReference type="CDD" id="cd05236">
    <property type="entry name" value="FAR-N_SDR_e"/>
    <property type="match status" value="1"/>
</dbReference>
<dbReference type="InterPro" id="IPR013120">
    <property type="entry name" value="FAR_NAD-bd"/>
</dbReference>
<dbReference type="GO" id="GO:0016020">
    <property type="term" value="C:membrane"/>
    <property type="evidence" value="ECO:0007669"/>
    <property type="project" value="UniProtKB-SubCell"/>
</dbReference>
<dbReference type="EMBL" id="JAWJWE010000001">
    <property type="protein sequence ID" value="KAK6644947.1"/>
    <property type="molecule type" value="Genomic_DNA"/>
</dbReference>
<name>A0AAN8SHD7_POLSC</name>
<keyword evidence="8 10" id="KW-0472">Membrane</keyword>
<evidence type="ECO:0000256" key="6">
    <source>
        <dbReference type="ARBA" id="ARBA00022989"/>
    </source>
</evidence>
<dbReference type="InterPro" id="IPR026055">
    <property type="entry name" value="FAR"/>
</dbReference>
<evidence type="ECO:0000259" key="11">
    <source>
        <dbReference type="Pfam" id="PF03015"/>
    </source>
</evidence>
<feature type="transmembrane region" description="Helical" evidence="10">
    <location>
        <begin position="362"/>
        <end position="379"/>
    </location>
</feature>
<dbReference type="AlphaFoldDB" id="A0AAN8SHD7"/>
<dbReference type="InterPro" id="IPR036291">
    <property type="entry name" value="NAD(P)-bd_dom_sf"/>
</dbReference>
<keyword evidence="5 10" id="KW-0521">NADP</keyword>
<gene>
    <name evidence="13" type="ORF">RUM43_001223</name>
</gene>